<evidence type="ECO:0000256" key="1">
    <source>
        <dbReference type="SAM" id="SignalP"/>
    </source>
</evidence>
<dbReference type="RefSeq" id="WP_344969296.1">
    <property type="nucleotide sequence ID" value="NZ_BAAAVI010000008.1"/>
</dbReference>
<keyword evidence="4" id="KW-1185">Reference proteome</keyword>
<dbReference type="SMART" id="SM00564">
    <property type="entry name" value="PQQ"/>
    <property type="match status" value="11"/>
</dbReference>
<dbReference type="InterPro" id="IPR018391">
    <property type="entry name" value="PQQ_b-propeller_rpt"/>
</dbReference>
<keyword evidence="1" id="KW-0732">Signal</keyword>
<dbReference type="EMBL" id="BAAAVI010000008">
    <property type="protein sequence ID" value="GAA2857502.1"/>
    <property type="molecule type" value="Genomic_DNA"/>
</dbReference>
<dbReference type="SUPFAM" id="SSF50969">
    <property type="entry name" value="YVTN repeat-like/Quinoprotein amine dehydrogenase"/>
    <property type="match status" value="1"/>
</dbReference>
<gene>
    <name evidence="3" type="ORF">GCM10010517_15870</name>
</gene>
<dbReference type="PANTHER" id="PTHR34512:SF30">
    <property type="entry name" value="OUTER MEMBRANE PROTEIN ASSEMBLY FACTOR BAMB"/>
    <property type="match status" value="1"/>
</dbReference>
<dbReference type="InterPro" id="IPR011044">
    <property type="entry name" value="Quino_amine_DH_bsu"/>
</dbReference>
<evidence type="ECO:0000313" key="3">
    <source>
        <dbReference type="EMBL" id="GAA2857502.1"/>
    </source>
</evidence>
<dbReference type="SUPFAM" id="SSF50998">
    <property type="entry name" value="Quinoprotein alcohol dehydrogenase-like"/>
    <property type="match status" value="2"/>
</dbReference>
<dbReference type="Pfam" id="PF13360">
    <property type="entry name" value="PQQ_2"/>
    <property type="match status" value="4"/>
</dbReference>
<feature type="domain" description="Pyrrolo-quinoline quinone repeat" evidence="2">
    <location>
        <begin position="620"/>
        <end position="762"/>
    </location>
</feature>
<dbReference type="InterPro" id="IPR002372">
    <property type="entry name" value="PQQ_rpt_dom"/>
</dbReference>
<protein>
    <recommendedName>
        <fullName evidence="2">Pyrrolo-quinoline quinone repeat domain-containing protein</fullName>
    </recommendedName>
</protein>
<feature type="signal peptide" evidence="1">
    <location>
        <begin position="1"/>
        <end position="22"/>
    </location>
</feature>
<proteinExistence type="predicted"/>
<sequence>MLITRCLRALTVLSAAAAIAVADDPRPSLELMGWEAAWSVPAGETARLSFLSGENLITATPEGTVTVRDPGTGAIRRTIRTSAPSLDDAWATTGTLVVAGSPKGSLDRTLYGYDLASGGLLWRHVLPPSGPRADNLPRILVSEYGVVVFQRESGLLSLDVRTGGVHARAADAVGCEGQLGSTSRAVLLLSHCGQGRVRLDSFDPRTLRRNWTRPVTTRHTTADDGIRLWFGRASEGFVIAGVDDDEFLFTQDGTPLPVSRHDRAAAWGPAGGDGRWSPPLEVGHHPDAEDHAGFDWNNAWPLPGYLISRDRDTGRLGAFPLDRPLPHVTNLVGVTSHLAFIHSDAQVTAFRPVYGRPTGPVALGGVPPHAWPDACSLLTPRDLGQGVRPVPGSKSLGDLTLPRPVTCDWVPPEDDGEVISLSVSWVSSSDAGALFAAAAGQIRRHESFDYDPTIEGDGIFSYTAHGPGGTFGATLVNVGPVIVRLTSSSRLLQCLAAVRVRDNLMARYRPGERVRPPERTGGWTHLADGGVRADPVVDGGVVYAGADDGLYALDAATGRVRWRSWPAAPMLVDGVLYAARSDGVAAVDAATGRMRWNRRFDTSDIVIEAGSVYAGIGFTHVVALDAATGEQRWRFRVPGSLGRVAVAAGTVYVSSQEGLLSTLDAKTGALRWRSRLGTGHLTPAGYLTATDEALFVAAGTKVSALDPATGKTRWRTRFGDGVRYAPIVIGGTVYLGDLAGRTYALNIASGEERWRLTTAGDSGLWHVTESRGVVYVGGRHLHALDPVSGAERWSRPLTARVSVHEDTVFAQDEGGTLHALDTATGAPRWRFQTGGRFQTLPVVAGGLVYVGSSNGNLYALRDTDGLPGPNPAELGRRTW</sequence>
<evidence type="ECO:0000313" key="4">
    <source>
        <dbReference type="Proteomes" id="UP001500831"/>
    </source>
</evidence>
<dbReference type="InterPro" id="IPR011047">
    <property type="entry name" value="Quinoprotein_ADH-like_sf"/>
</dbReference>
<comment type="caution">
    <text evidence="3">The sequence shown here is derived from an EMBL/GenBank/DDBJ whole genome shotgun (WGS) entry which is preliminary data.</text>
</comment>
<dbReference type="Proteomes" id="UP001500831">
    <property type="component" value="Unassembled WGS sequence"/>
</dbReference>
<dbReference type="InterPro" id="IPR015943">
    <property type="entry name" value="WD40/YVTN_repeat-like_dom_sf"/>
</dbReference>
<evidence type="ECO:0000259" key="2">
    <source>
        <dbReference type="Pfam" id="PF13360"/>
    </source>
</evidence>
<dbReference type="Gene3D" id="2.130.10.10">
    <property type="entry name" value="YVTN repeat-like/Quinoprotein amine dehydrogenase"/>
    <property type="match status" value="2"/>
</dbReference>
<accession>A0ABP6I989</accession>
<dbReference type="PANTHER" id="PTHR34512">
    <property type="entry name" value="CELL SURFACE PROTEIN"/>
    <property type="match status" value="1"/>
</dbReference>
<organism evidence="3 4">
    <name type="scientific">Streptosporangium fragile</name>
    <dbReference type="NCBI Taxonomy" id="46186"/>
    <lineage>
        <taxon>Bacteria</taxon>
        <taxon>Bacillati</taxon>
        <taxon>Actinomycetota</taxon>
        <taxon>Actinomycetes</taxon>
        <taxon>Streptosporangiales</taxon>
        <taxon>Streptosporangiaceae</taxon>
        <taxon>Streptosporangium</taxon>
    </lineage>
</organism>
<feature type="chain" id="PRO_5046570685" description="Pyrrolo-quinoline quinone repeat domain-containing protein" evidence="1">
    <location>
        <begin position="23"/>
        <end position="879"/>
    </location>
</feature>
<feature type="domain" description="Pyrrolo-quinoline quinone repeat" evidence="2">
    <location>
        <begin position="780"/>
        <end position="865"/>
    </location>
</feature>
<name>A0ABP6I989_9ACTN</name>
<feature type="domain" description="Pyrrolo-quinoline quinone repeat" evidence="2">
    <location>
        <begin position="34"/>
        <end position="232"/>
    </location>
</feature>
<reference evidence="4" key="1">
    <citation type="journal article" date="2019" name="Int. J. Syst. Evol. Microbiol.">
        <title>The Global Catalogue of Microorganisms (GCM) 10K type strain sequencing project: providing services to taxonomists for standard genome sequencing and annotation.</title>
        <authorList>
            <consortium name="The Broad Institute Genomics Platform"/>
            <consortium name="The Broad Institute Genome Sequencing Center for Infectious Disease"/>
            <person name="Wu L."/>
            <person name="Ma J."/>
        </authorList>
    </citation>
    <scope>NUCLEOTIDE SEQUENCE [LARGE SCALE GENOMIC DNA]</scope>
    <source>
        <strain evidence="4">JCM 6242</strain>
    </source>
</reference>
<dbReference type="Gene3D" id="2.40.128.630">
    <property type="match status" value="1"/>
</dbReference>
<dbReference type="Gene3D" id="2.40.10.480">
    <property type="match status" value="2"/>
</dbReference>
<feature type="domain" description="Pyrrolo-quinoline quinone repeat" evidence="2">
    <location>
        <begin position="523"/>
        <end position="599"/>
    </location>
</feature>